<organism evidence="3 4">
    <name type="scientific">Bifidobacterium miconis</name>
    <dbReference type="NCBI Taxonomy" id="2834435"/>
    <lineage>
        <taxon>Bacteria</taxon>
        <taxon>Bacillati</taxon>
        <taxon>Actinomycetota</taxon>
        <taxon>Actinomycetes</taxon>
        <taxon>Bifidobacteriales</taxon>
        <taxon>Bifidobacteriaceae</taxon>
        <taxon>Bifidobacterium</taxon>
    </lineage>
</organism>
<protein>
    <submittedName>
        <fullName evidence="3">Peptidase</fullName>
    </submittedName>
</protein>
<dbReference type="Proteomes" id="UP000700815">
    <property type="component" value="Unassembled WGS sequence"/>
</dbReference>
<name>A0ABS6WEH9_9BIFI</name>
<feature type="region of interest" description="Disordered" evidence="1">
    <location>
        <begin position="578"/>
        <end position="626"/>
    </location>
</feature>
<evidence type="ECO:0000313" key="4">
    <source>
        <dbReference type="Proteomes" id="UP000700815"/>
    </source>
</evidence>
<sequence>MTVRNGAPKLICIIVAAVLAMLAFGLTNRTALAEQSLDDSPSGMYMTYPSPETGKPTAVGVIALDKNGNYYYCSEIGENVDYVISDTTIVDDSDAARRVAWLMDRYSTTVGTGRLVFASIGMFVHDYFDVNQERWQAHRAEMVKKYPHIEERMERLWEEAGRNTVSSAVVEQTYAKGIREGDVIARIVNGYDEPVAGISYTITLNGPAVFVDNGEATISGVTGDGPITHAWRATAVGEVSVTPTYDVPALEYMPGAQDLISLSDETTTRGGDVVRFAVRRDFEPTIVTTTAQGAVEAGDYVHDDVTVLLDGERGQWLDGEAVNATGWYFDGIPAARVDDDLAPDAGERAEAFVKRIGESGYAPAGYGTATFTGSGQTVRVRAMTEFGGDEPYRAAGDGLFGTWVWAIERDEQSDAMREYLEHDIVTPFLDPAETNVNRPEIAVESTVAESRATVGDELSDTITIGGFPDDHGSFTGDAALGLGADRTHAQVSVWWAGDADDPSKDDDWRPSGTQVPTEDEHHRLIGTWDYPAVNGRIVVGGGQPDAHGDPVHIVAETHGWYVFVWSFAGDDRVPAASSAYDDAWERTRVTPPEEPETPPETPPDEPGEETPPPDEETPPDEPEDDELVLNTQVDPEHATVGESFRDVATIRGALPDGAYVTFSAWEAIGDGELPGLNGKLLDEAKVEPIAVCADGATADGADDAVGEAAGDAADGSVTGDEATGENGLDSSDSFGLVDCDRSTVWSATSPAVSSSAAGLVHWRATVFSKDGDVLVTHALGVEGEVVTVTEEPEEPVETVEETPEEPLPFTGSDFGVVLSVACIALLAGLSLLAAAHRHPA</sequence>
<keyword evidence="2" id="KW-1133">Transmembrane helix</keyword>
<feature type="compositionally biased region" description="Low complexity" evidence="1">
    <location>
        <begin position="706"/>
        <end position="715"/>
    </location>
</feature>
<dbReference type="RefSeq" id="WP_219058521.1">
    <property type="nucleotide sequence ID" value="NZ_JAHBBH010000012.1"/>
</dbReference>
<evidence type="ECO:0000256" key="2">
    <source>
        <dbReference type="SAM" id="Phobius"/>
    </source>
</evidence>
<comment type="caution">
    <text evidence="3">The sequence shown here is derived from an EMBL/GenBank/DDBJ whole genome shotgun (WGS) entry which is preliminary data.</text>
</comment>
<accession>A0ABS6WEH9</accession>
<proteinExistence type="predicted"/>
<evidence type="ECO:0000256" key="1">
    <source>
        <dbReference type="SAM" id="MobiDB-lite"/>
    </source>
</evidence>
<dbReference type="EMBL" id="JAHBBH010000012">
    <property type="protein sequence ID" value="MBW3092443.1"/>
    <property type="molecule type" value="Genomic_DNA"/>
</dbReference>
<feature type="transmembrane region" description="Helical" evidence="2">
    <location>
        <begin position="814"/>
        <end position="835"/>
    </location>
</feature>
<keyword evidence="4" id="KW-1185">Reference proteome</keyword>
<keyword evidence="2" id="KW-0472">Membrane</keyword>
<feature type="compositionally biased region" description="Acidic residues" evidence="1">
    <location>
        <begin position="593"/>
        <end position="626"/>
    </location>
</feature>
<evidence type="ECO:0000313" key="3">
    <source>
        <dbReference type="EMBL" id="MBW3092443.1"/>
    </source>
</evidence>
<gene>
    <name evidence="3" type="ORF">KIH79_05695</name>
</gene>
<feature type="region of interest" description="Disordered" evidence="1">
    <location>
        <begin position="499"/>
        <end position="519"/>
    </location>
</feature>
<keyword evidence="2" id="KW-0812">Transmembrane</keyword>
<feature type="region of interest" description="Disordered" evidence="1">
    <location>
        <begin position="706"/>
        <end position="731"/>
    </location>
</feature>
<reference evidence="3 4" key="1">
    <citation type="submission" date="2021-05" db="EMBL/GenBank/DDBJ databases">
        <title>Phylogenetic classification of ten novel species belonging to the genus Bifidobacterium comprising B. colchicus sp. nov., B. abeli sp. nov., B. bicoloris sp. nov., B. guerezis sp. nov., B. rosaliae sp. nov., B. santillanensis sp. nov., B. argentati sp. nov., B. amazzoni sp. nov., B. pluviali sp. nov., and B. pinnaculum sp. nov.</title>
        <authorList>
            <person name="Lugli G.A."/>
            <person name="Ruiz Garcia L."/>
            <person name="Margolles A."/>
            <person name="Ventura M."/>
        </authorList>
    </citation>
    <scope>NUCLEOTIDE SEQUENCE [LARGE SCALE GENOMIC DNA]</scope>
    <source>
        <strain evidence="3 4">82T10</strain>
    </source>
</reference>